<accession>A0ABV1WDG1</accession>
<feature type="non-terminal residue" evidence="2">
    <location>
        <position position="1"/>
    </location>
</feature>
<keyword evidence="3" id="KW-1185">Reference proteome</keyword>
<organism evidence="2 3">
    <name type="scientific">Streptomyces carpinensis</name>
    <dbReference type="NCBI Taxonomy" id="66369"/>
    <lineage>
        <taxon>Bacteria</taxon>
        <taxon>Bacillati</taxon>
        <taxon>Actinomycetota</taxon>
        <taxon>Actinomycetes</taxon>
        <taxon>Kitasatosporales</taxon>
        <taxon>Streptomycetaceae</taxon>
        <taxon>Streptomyces</taxon>
    </lineage>
</organism>
<comment type="caution">
    <text evidence="2">The sequence shown here is derived from an EMBL/GenBank/DDBJ whole genome shotgun (WGS) entry which is preliminary data.</text>
</comment>
<sequence length="103" mass="11798">VTCDNGAPVATVGPWSQSDGVQARCKDEDFKRHEHFKKDEDDEKGKHFKKDEDDEKGEHFNRDEDDCTKVVRVKNGVIGSFRIIERHGFKDDRGDRGDEGGEY</sequence>
<proteinExistence type="predicted"/>
<dbReference type="Proteomes" id="UP001458415">
    <property type="component" value="Unassembled WGS sequence"/>
</dbReference>
<name>A0ABV1WDG1_9ACTN</name>
<feature type="region of interest" description="Disordered" evidence="1">
    <location>
        <begin position="35"/>
        <end position="61"/>
    </location>
</feature>
<dbReference type="EMBL" id="JBEPCU010000964">
    <property type="protein sequence ID" value="MER6982205.1"/>
    <property type="molecule type" value="Genomic_DNA"/>
</dbReference>
<evidence type="ECO:0000313" key="3">
    <source>
        <dbReference type="Proteomes" id="UP001458415"/>
    </source>
</evidence>
<evidence type="ECO:0000256" key="1">
    <source>
        <dbReference type="SAM" id="MobiDB-lite"/>
    </source>
</evidence>
<evidence type="ECO:0000313" key="2">
    <source>
        <dbReference type="EMBL" id="MER6982205.1"/>
    </source>
</evidence>
<feature type="region of interest" description="Disordered" evidence="1">
    <location>
        <begin position="1"/>
        <end position="22"/>
    </location>
</feature>
<gene>
    <name evidence="2" type="ORF">ABT317_35855</name>
</gene>
<protein>
    <submittedName>
        <fullName evidence="2">Uncharacterized protein</fullName>
    </submittedName>
</protein>
<reference evidence="2 3" key="1">
    <citation type="submission" date="2024-06" db="EMBL/GenBank/DDBJ databases">
        <title>The Natural Products Discovery Center: Release of the First 8490 Sequenced Strains for Exploring Actinobacteria Biosynthetic Diversity.</title>
        <authorList>
            <person name="Kalkreuter E."/>
            <person name="Kautsar S.A."/>
            <person name="Yang D."/>
            <person name="Bader C.D."/>
            <person name="Teijaro C.N."/>
            <person name="Fluegel L."/>
            <person name="Davis C.M."/>
            <person name="Simpson J.R."/>
            <person name="Lauterbach L."/>
            <person name="Steele A.D."/>
            <person name="Gui C."/>
            <person name="Meng S."/>
            <person name="Li G."/>
            <person name="Viehrig K."/>
            <person name="Ye F."/>
            <person name="Su P."/>
            <person name="Kiefer A.F."/>
            <person name="Nichols A."/>
            <person name="Cepeda A.J."/>
            <person name="Yan W."/>
            <person name="Fan B."/>
            <person name="Jiang Y."/>
            <person name="Adhikari A."/>
            <person name="Zheng C.-J."/>
            <person name="Schuster L."/>
            <person name="Cowan T.M."/>
            <person name="Smanski M.J."/>
            <person name="Chevrette M.G."/>
            <person name="De Carvalho L.P.S."/>
            <person name="Shen B."/>
        </authorList>
    </citation>
    <scope>NUCLEOTIDE SEQUENCE [LARGE SCALE GENOMIC DNA]</scope>
    <source>
        <strain evidence="2 3">NPDC000634</strain>
    </source>
</reference>